<evidence type="ECO:0000313" key="2">
    <source>
        <dbReference type="Proteomes" id="UP001338125"/>
    </source>
</evidence>
<evidence type="ECO:0000313" key="1">
    <source>
        <dbReference type="EMBL" id="KAK5987915.1"/>
    </source>
</evidence>
<protein>
    <submittedName>
        <fullName evidence="1">Uncharacterized protein</fullName>
    </submittedName>
</protein>
<accession>A0ABR0S809</accession>
<proteinExistence type="predicted"/>
<name>A0ABR0S809_9HYPO</name>
<comment type="caution">
    <text evidence="1">The sequence shown here is derived from an EMBL/GenBank/DDBJ whole genome shotgun (WGS) entry which is preliminary data.</text>
</comment>
<sequence length="39" mass="4587">MLPWMPSGEAFQTQRYRPDESLDTICLDELRARPMDMVS</sequence>
<organism evidence="1 2">
    <name type="scientific">Cladobotryum mycophilum</name>
    <dbReference type="NCBI Taxonomy" id="491253"/>
    <lineage>
        <taxon>Eukaryota</taxon>
        <taxon>Fungi</taxon>
        <taxon>Dikarya</taxon>
        <taxon>Ascomycota</taxon>
        <taxon>Pezizomycotina</taxon>
        <taxon>Sordariomycetes</taxon>
        <taxon>Hypocreomycetidae</taxon>
        <taxon>Hypocreales</taxon>
        <taxon>Hypocreaceae</taxon>
        <taxon>Cladobotryum</taxon>
    </lineage>
</organism>
<dbReference type="Proteomes" id="UP001338125">
    <property type="component" value="Unassembled WGS sequence"/>
</dbReference>
<reference evidence="1 2" key="1">
    <citation type="submission" date="2024-01" db="EMBL/GenBank/DDBJ databases">
        <title>Complete genome of Cladobotryum mycophilum ATHUM6906.</title>
        <authorList>
            <person name="Christinaki A.C."/>
            <person name="Myridakis A.I."/>
            <person name="Kouvelis V.N."/>
        </authorList>
    </citation>
    <scope>NUCLEOTIDE SEQUENCE [LARGE SCALE GENOMIC DNA]</scope>
    <source>
        <strain evidence="1 2">ATHUM6906</strain>
    </source>
</reference>
<keyword evidence="2" id="KW-1185">Reference proteome</keyword>
<gene>
    <name evidence="1" type="ORF">PT974_12051</name>
</gene>
<dbReference type="EMBL" id="JAVFKD010000016">
    <property type="protein sequence ID" value="KAK5987915.1"/>
    <property type="molecule type" value="Genomic_DNA"/>
</dbReference>